<evidence type="ECO:0000259" key="5">
    <source>
        <dbReference type="Pfam" id="PF00723"/>
    </source>
</evidence>
<dbReference type="InterPro" id="IPR008734">
    <property type="entry name" value="PHK_A/B_su"/>
</dbReference>
<dbReference type="PANTHER" id="PTHR10749">
    <property type="entry name" value="PHOSPHORYLASE B KINASE REGULATORY SUBUNIT"/>
    <property type="match status" value="1"/>
</dbReference>
<organism evidence="6 7">
    <name type="scientific">Pelatocladus maniniholoensis HA4357-MV3</name>
    <dbReference type="NCBI Taxonomy" id="1117104"/>
    <lineage>
        <taxon>Bacteria</taxon>
        <taxon>Bacillati</taxon>
        <taxon>Cyanobacteriota</taxon>
        <taxon>Cyanophyceae</taxon>
        <taxon>Nostocales</taxon>
        <taxon>Nostocaceae</taxon>
        <taxon>Pelatocladus</taxon>
    </lineage>
</organism>
<dbReference type="InterPro" id="IPR008928">
    <property type="entry name" value="6-hairpin_glycosidase_sf"/>
</dbReference>
<feature type="domain" description="GH15-like" evidence="5">
    <location>
        <begin position="10"/>
        <end position="104"/>
    </location>
</feature>
<evidence type="ECO:0000256" key="2">
    <source>
        <dbReference type="ARBA" id="ARBA00007128"/>
    </source>
</evidence>
<keyword evidence="4" id="KW-0112">Calmodulin-binding</keyword>
<comment type="similarity">
    <text evidence="2">Belongs to the phosphorylase b kinase regulatory chain family.</text>
</comment>
<dbReference type="SUPFAM" id="SSF48208">
    <property type="entry name" value="Six-hairpin glycosidases"/>
    <property type="match status" value="1"/>
</dbReference>
<comment type="pathway">
    <text evidence="1">Glycan biosynthesis; glycogen metabolism.</text>
</comment>
<dbReference type="AlphaFoldDB" id="A0A9E3LT69"/>
<evidence type="ECO:0000256" key="1">
    <source>
        <dbReference type="ARBA" id="ARBA00005131"/>
    </source>
</evidence>
<evidence type="ECO:0000256" key="3">
    <source>
        <dbReference type="ARBA" id="ARBA00022600"/>
    </source>
</evidence>
<name>A0A9E3LT69_9NOST</name>
<reference evidence="6" key="1">
    <citation type="submission" date="2021-05" db="EMBL/GenBank/DDBJ databases">
        <authorList>
            <person name="Pietrasiak N."/>
            <person name="Ward R."/>
            <person name="Stajich J.E."/>
            <person name="Kurbessoian T."/>
        </authorList>
    </citation>
    <scope>NUCLEOTIDE SEQUENCE</scope>
    <source>
        <strain evidence="6">HA4357-MV3</strain>
    </source>
</reference>
<evidence type="ECO:0000313" key="6">
    <source>
        <dbReference type="EMBL" id="MBW4431670.1"/>
    </source>
</evidence>
<dbReference type="Proteomes" id="UP000813215">
    <property type="component" value="Unassembled WGS sequence"/>
</dbReference>
<dbReference type="Pfam" id="PF00723">
    <property type="entry name" value="Glyco_hydro_15"/>
    <property type="match status" value="1"/>
</dbReference>
<evidence type="ECO:0000313" key="7">
    <source>
        <dbReference type="Proteomes" id="UP000813215"/>
    </source>
</evidence>
<evidence type="ECO:0000256" key="4">
    <source>
        <dbReference type="ARBA" id="ARBA00022860"/>
    </source>
</evidence>
<reference evidence="6" key="2">
    <citation type="journal article" date="2022" name="Microbiol. Resour. Announc.">
        <title>Metagenome Sequencing to Explore Phylogenomics of Terrestrial Cyanobacteria.</title>
        <authorList>
            <person name="Ward R.D."/>
            <person name="Stajich J.E."/>
            <person name="Johansen J.R."/>
            <person name="Huntemann M."/>
            <person name="Clum A."/>
            <person name="Foster B."/>
            <person name="Foster B."/>
            <person name="Roux S."/>
            <person name="Palaniappan K."/>
            <person name="Varghese N."/>
            <person name="Mukherjee S."/>
            <person name="Reddy T.B.K."/>
            <person name="Daum C."/>
            <person name="Copeland A."/>
            <person name="Chen I.A."/>
            <person name="Ivanova N.N."/>
            <person name="Kyrpides N.C."/>
            <person name="Shapiro N."/>
            <person name="Eloe-Fadrosh E.A."/>
            <person name="Pietrasiak N."/>
        </authorList>
    </citation>
    <scope>NUCLEOTIDE SEQUENCE</scope>
    <source>
        <strain evidence="6">HA4357-MV3</strain>
    </source>
</reference>
<comment type="caution">
    <text evidence="6">The sequence shown here is derived from an EMBL/GenBank/DDBJ whole genome shotgun (WGS) entry which is preliminary data.</text>
</comment>
<gene>
    <name evidence="6" type="ORF">KME28_08060</name>
</gene>
<dbReference type="GO" id="GO:0016787">
    <property type="term" value="F:hydrolase activity"/>
    <property type="evidence" value="ECO:0007669"/>
    <property type="project" value="UniProtKB-KW"/>
</dbReference>
<keyword evidence="3" id="KW-0321">Glycogen metabolism</keyword>
<dbReference type="GO" id="GO:0005964">
    <property type="term" value="C:phosphorylase kinase complex"/>
    <property type="evidence" value="ECO:0007669"/>
    <property type="project" value="TreeGrafter"/>
</dbReference>
<dbReference type="GO" id="GO:0005977">
    <property type="term" value="P:glycogen metabolic process"/>
    <property type="evidence" value="ECO:0007669"/>
    <property type="project" value="UniProtKB-KW"/>
</dbReference>
<dbReference type="PANTHER" id="PTHR10749:SF8">
    <property type="entry name" value="PHOSPHORYLASE B KINASE REGULATORY SUBUNIT BETA"/>
    <property type="match status" value="1"/>
</dbReference>
<keyword evidence="6" id="KW-0378">Hydrolase</keyword>
<accession>A0A9E3LT69</accession>
<proteinExistence type="inferred from homology"/>
<dbReference type="GO" id="GO:0005516">
    <property type="term" value="F:calmodulin binding"/>
    <property type="evidence" value="ECO:0007669"/>
    <property type="project" value="UniProtKB-KW"/>
</dbReference>
<keyword evidence="3" id="KW-0119">Carbohydrate metabolism</keyword>
<dbReference type="InterPro" id="IPR011613">
    <property type="entry name" value="GH15-like"/>
</dbReference>
<protein>
    <submittedName>
        <fullName evidence="6">Glycoside hydrolase family 15 protein</fullName>
    </submittedName>
</protein>
<sequence>MKKASQLPERLEYYYQQIKTIILVRQNPITGLLPASTAITAHGDYTDAWVRDNVYSILAVWGLALAYRKVDEDKGRTYELEHSVVKLMRGLLFAMMRQAHKVERYCSW</sequence>
<dbReference type="EMBL" id="JAHHHW010000073">
    <property type="protein sequence ID" value="MBW4431670.1"/>
    <property type="molecule type" value="Genomic_DNA"/>
</dbReference>